<dbReference type="NCBIfam" id="TIGR00367">
    <property type="entry name" value="calcium/sodium antiporter"/>
    <property type="match status" value="1"/>
</dbReference>
<dbReference type="PANTHER" id="PTHR10846">
    <property type="entry name" value="SODIUM/POTASSIUM/CALCIUM EXCHANGER"/>
    <property type="match status" value="1"/>
</dbReference>
<gene>
    <name evidence="7" type="ORF">DDZ15_08415</name>
</gene>
<dbReference type="Proteomes" id="UP000245533">
    <property type="component" value="Unassembled WGS sequence"/>
</dbReference>
<sequence>MVWILFLAGLLCLIAGAEALVRGSSRIAAILGMQPLVIGLTVVAFGTSSPELAVSIKSSLSGDASIAVGNVVGSNIFNVLFILGISAIIVPLTVSQKLVRIEIPLMIGISVLTWLFAFNGVLSAAEGAVLFACLILYIWFLIRQSRREKLSEQPPDAGQQLTPDLGAWVLNSGFVIGGLALLVFGSRLFVDSATDIARAFGVSELVIGLTIVAAGTSMPEVVTSIIAAVKGERDIAVGNVVGSNIFNLLAVLGISGVVAGGGMSVSDSAILFDIPVMIAVALLCLPVFFSGKQISRAEGWILLVLYTAYTSWLILSSA</sequence>
<dbReference type="GO" id="GO:0005886">
    <property type="term" value="C:plasma membrane"/>
    <property type="evidence" value="ECO:0007669"/>
    <property type="project" value="TreeGrafter"/>
</dbReference>
<feature type="transmembrane region" description="Helical" evidence="5">
    <location>
        <begin position="165"/>
        <end position="185"/>
    </location>
</feature>
<protein>
    <submittedName>
        <fullName evidence="7">Sodium:calcium antiporter</fullName>
    </submittedName>
</protein>
<dbReference type="RefSeq" id="WP_109646649.1">
    <property type="nucleotide sequence ID" value="NZ_QGGB01000006.1"/>
</dbReference>
<comment type="caution">
    <text evidence="7">The sequence shown here is derived from an EMBL/GenBank/DDBJ whole genome shotgun (WGS) entry which is preliminary data.</text>
</comment>
<keyword evidence="4 5" id="KW-0472">Membrane</keyword>
<keyword evidence="3 5" id="KW-1133">Transmembrane helix</keyword>
<dbReference type="GO" id="GO:0008273">
    <property type="term" value="F:calcium, potassium:sodium antiporter activity"/>
    <property type="evidence" value="ECO:0007669"/>
    <property type="project" value="TreeGrafter"/>
</dbReference>
<feature type="transmembrane region" description="Helical" evidence="5">
    <location>
        <begin position="67"/>
        <end position="94"/>
    </location>
</feature>
<feature type="transmembrane region" description="Helical" evidence="5">
    <location>
        <begin position="297"/>
        <end position="315"/>
    </location>
</feature>
<evidence type="ECO:0000256" key="2">
    <source>
        <dbReference type="ARBA" id="ARBA00022692"/>
    </source>
</evidence>
<dbReference type="GO" id="GO:0005262">
    <property type="term" value="F:calcium channel activity"/>
    <property type="evidence" value="ECO:0007669"/>
    <property type="project" value="TreeGrafter"/>
</dbReference>
<dbReference type="InterPro" id="IPR004837">
    <property type="entry name" value="NaCa_Exmemb"/>
</dbReference>
<accession>A0A316TVM2</accession>
<evidence type="ECO:0000313" key="8">
    <source>
        <dbReference type="Proteomes" id="UP000245533"/>
    </source>
</evidence>
<dbReference type="InterPro" id="IPR004481">
    <property type="entry name" value="K/Na/Ca-exchanger"/>
</dbReference>
<feature type="transmembrane region" description="Helical" evidence="5">
    <location>
        <begin position="27"/>
        <end position="46"/>
    </location>
</feature>
<dbReference type="EMBL" id="QGGB01000006">
    <property type="protein sequence ID" value="PWN06534.1"/>
    <property type="molecule type" value="Genomic_DNA"/>
</dbReference>
<proteinExistence type="predicted"/>
<dbReference type="InterPro" id="IPR044880">
    <property type="entry name" value="NCX_ion-bd_dom_sf"/>
</dbReference>
<feature type="domain" description="Sodium/calcium exchanger membrane region" evidence="6">
    <location>
        <begin position="2"/>
        <end position="142"/>
    </location>
</feature>
<reference evidence="7 8" key="1">
    <citation type="submission" date="2018-05" db="EMBL/GenBank/DDBJ databases">
        <title>Rhodohalobacter halophilus gen. nov., sp. nov., a moderately halophilic member of the family Balneolaceae.</title>
        <authorList>
            <person name="Liu Z.-W."/>
        </authorList>
    </citation>
    <scope>NUCLEOTIDE SEQUENCE [LARGE SCALE GENOMIC DNA]</scope>
    <source>
        <strain evidence="7 8">8A47</strain>
    </source>
</reference>
<feature type="transmembrane region" description="Helical" evidence="5">
    <location>
        <begin position="269"/>
        <end position="290"/>
    </location>
</feature>
<organism evidence="7 8">
    <name type="scientific">Rhodohalobacter mucosus</name>
    <dbReference type="NCBI Taxonomy" id="2079485"/>
    <lineage>
        <taxon>Bacteria</taxon>
        <taxon>Pseudomonadati</taxon>
        <taxon>Balneolota</taxon>
        <taxon>Balneolia</taxon>
        <taxon>Balneolales</taxon>
        <taxon>Balneolaceae</taxon>
        <taxon>Rhodohalobacter</taxon>
    </lineage>
</organism>
<dbReference type="Pfam" id="PF01699">
    <property type="entry name" value="Na_Ca_ex"/>
    <property type="match status" value="2"/>
</dbReference>
<feature type="transmembrane region" description="Helical" evidence="5">
    <location>
        <begin position="241"/>
        <end position="263"/>
    </location>
</feature>
<feature type="domain" description="Sodium/calcium exchanger membrane region" evidence="6">
    <location>
        <begin position="173"/>
        <end position="314"/>
    </location>
</feature>
<dbReference type="GO" id="GO:0006874">
    <property type="term" value="P:intracellular calcium ion homeostasis"/>
    <property type="evidence" value="ECO:0007669"/>
    <property type="project" value="TreeGrafter"/>
</dbReference>
<keyword evidence="2 5" id="KW-0812">Transmembrane</keyword>
<dbReference type="Gene3D" id="1.20.1420.30">
    <property type="entry name" value="NCX, central ion-binding region"/>
    <property type="match status" value="1"/>
</dbReference>
<name>A0A316TVM2_9BACT</name>
<evidence type="ECO:0000256" key="4">
    <source>
        <dbReference type="ARBA" id="ARBA00023136"/>
    </source>
</evidence>
<evidence type="ECO:0000259" key="6">
    <source>
        <dbReference type="Pfam" id="PF01699"/>
    </source>
</evidence>
<dbReference type="PANTHER" id="PTHR10846:SF8">
    <property type="entry name" value="INNER MEMBRANE PROTEIN YRBG"/>
    <property type="match status" value="1"/>
</dbReference>
<feature type="transmembrane region" description="Helical" evidence="5">
    <location>
        <begin position="114"/>
        <end position="142"/>
    </location>
</feature>
<evidence type="ECO:0000256" key="3">
    <source>
        <dbReference type="ARBA" id="ARBA00022989"/>
    </source>
</evidence>
<evidence type="ECO:0000313" key="7">
    <source>
        <dbReference type="EMBL" id="PWN06534.1"/>
    </source>
</evidence>
<dbReference type="AlphaFoldDB" id="A0A316TVM2"/>
<evidence type="ECO:0000256" key="5">
    <source>
        <dbReference type="SAM" id="Phobius"/>
    </source>
</evidence>
<comment type="subcellular location">
    <subcellularLocation>
        <location evidence="1">Membrane</location>
        <topology evidence="1">Multi-pass membrane protein</topology>
    </subcellularLocation>
</comment>
<dbReference type="OrthoDB" id="9794225at2"/>
<keyword evidence="8" id="KW-1185">Reference proteome</keyword>
<feature type="transmembrane region" description="Helical" evidence="5">
    <location>
        <begin position="205"/>
        <end position="229"/>
    </location>
</feature>
<evidence type="ECO:0000256" key="1">
    <source>
        <dbReference type="ARBA" id="ARBA00004141"/>
    </source>
</evidence>